<protein>
    <submittedName>
        <fullName evidence="7">Membrane protein YdfJ with MMPL/SSD domain</fullName>
    </submittedName>
</protein>
<accession>A0ABV2K1H0</accession>
<gene>
    <name evidence="7" type="ORF">ABIC55_000012</name>
</gene>
<keyword evidence="3 5" id="KW-1133">Transmembrane helix</keyword>
<dbReference type="EMBL" id="JBEPME010000001">
    <property type="protein sequence ID" value="MET3654928.1"/>
    <property type="molecule type" value="Genomic_DNA"/>
</dbReference>
<dbReference type="Proteomes" id="UP001549104">
    <property type="component" value="Unassembled WGS sequence"/>
</dbReference>
<keyword evidence="8" id="KW-1185">Reference proteome</keyword>
<dbReference type="Pfam" id="PF03176">
    <property type="entry name" value="MMPL"/>
    <property type="match status" value="1"/>
</dbReference>
<sequence length="79" mass="8586">MVQDQIGMTVYMTGPAGIVIDTLSLFSRADLVLILSTVGIILVLLIVIYLSPLLALIPLLATYTVFICMAANYNQDILK</sequence>
<keyword evidence="2 5" id="KW-0812">Transmembrane</keyword>
<name>A0ABV2K1H0_SPOPS</name>
<feature type="transmembrane region" description="Helical" evidence="5">
    <location>
        <begin position="31"/>
        <end position="50"/>
    </location>
</feature>
<evidence type="ECO:0000256" key="1">
    <source>
        <dbReference type="ARBA" id="ARBA00004141"/>
    </source>
</evidence>
<evidence type="ECO:0000256" key="5">
    <source>
        <dbReference type="SAM" id="Phobius"/>
    </source>
</evidence>
<proteinExistence type="predicted"/>
<keyword evidence="4 5" id="KW-0472">Membrane</keyword>
<feature type="transmembrane region" description="Helical" evidence="5">
    <location>
        <begin position="56"/>
        <end position="73"/>
    </location>
</feature>
<comment type="subcellular location">
    <subcellularLocation>
        <location evidence="1">Membrane</location>
        <topology evidence="1">Multi-pass membrane protein</topology>
    </subcellularLocation>
</comment>
<comment type="caution">
    <text evidence="7">The sequence shown here is derived from an EMBL/GenBank/DDBJ whole genome shotgun (WGS) entry which is preliminary data.</text>
</comment>
<evidence type="ECO:0000313" key="8">
    <source>
        <dbReference type="Proteomes" id="UP001549104"/>
    </source>
</evidence>
<evidence type="ECO:0000313" key="7">
    <source>
        <dbReference type="EMBL" id="MET3654928.1"/>
    </source>
</evidence>
<feature type="domain" description="Membrane transport protein MMPL" evidence="6">
    <location>
        <begin position="7"/>
        <end position="61"/>
    </location>
</feature>
<dbReference type="InterPro" id="IPR004869">
    <property type="entry name" value="MMPL_dom"/>
</dbReference>
<evidence type="ECO:0000256" key="3">
    <source>
        <dbReference type="ARBA" id="ARBA00022989"/>
    </source>
</evidence>
<evidence type="ECO:0000256" key="4">
    <source>
        <dbReference type="ARBA" id="ARBA00023136"/>
    </source>
</evidence>
<organism evidence="7 8">
    <name type="scientific">Sporosarcina psychrophila</name>
    <name type="common">Bacillus psychrophilus</name>
    <dbReference type="NCBI Taxonomy" id="1476"/>
    <lineage>
        <taxon>Bacteria</taxon>
        <taxon>Bacillati</taxon>
        <taxon>Bacillota</taxon>
        <taxon>Bacilli</taxon>
        <taxon>Bacillales</taxon>
        <taxon>Caryophanaceae</taxon>
        <taxon>Sporosarcina</taxon>
    </lineage>
</organism>
<reference evidence="7 8" key="1">
    <citation type="submission" date="2024-06" db="EMBL/GenBank/DDBJ databases">
        <title>Sorghum-associated microbial communities from plants grown in Nebraska, USA.</title>
        <authorList>
            <person name="Schachtman D."/>
        </authorList>
    </citation>
    <scope>NUCLEOTIDE SEQUENCE [LARGE SCALE GENOMIC DNA]</scope>
    <source>
        <strain evidence="7 8">1288</strain>
    </source>
</reference>
<evidence type="ECO:0000259" key="6">
    <source>
        <dbReference type="Pfam" id="PF03176"/>
    </source>
</evidence>
<evidence type="ECO:0000256" key="2">
    <source>
        <dbReference type="ARBA" id="ARBA00022692"/>
    </source>
</evidence>